<dbReference type="EMBL" id="JAOVZO020000015">
    <property type="protein sequence ID" value="MDC8012951.1"/>
    <property type="molecule type" value="Genomic_DNA"/>
</dbReference>
<protein>
    <submittedName>
        <fullName evidence="3">Glycosyltransferase family 9 protein</fullName>
    </submittedName>
</protein>
<proteinExistence type="predicted"/>
<dbReference type="Pfam" id="PF01075">
    <property type="entry name" value="Glyco_transf_9"/>
    <property type="match status" value="1"/>
</dbReference>
<dbReference type="RefSeq" id="WP_263544643.1">
    <property type="nucleotide sequence ID" value="NZ_JAOVZO020000015.1"/>
</dbReference>
<organism evidence="3 4">
    <name type="scientific">Tahibacter soli</name>
    <dbReference type="NCBI Taxonomy" id="2983605"/>
    <lineage>
        <taxon>Bacteria</taxon>
        <taxon>Pseudomonadati</taxon>
        <taxon>Pseudomonadota</taxon>
        <taxon>Gammaproteobacteria</taxon>
        <taxon>Lysobacterales</taxon>
        <taxon>Rhodanobacteraceae</taxon>
        <taxon>Tahibacter</taxon>
    </lineage>
</organism>
<keyword evidence="4" id="KW-1185">Reference proteome</keyword>
<evidence type="ECO:0000256" key="2">
    <source>
        <dbReference type="ARBA" id="ARBA00022679"/>
    </source>
</evidence>
<keyword evidence="1" id="KW-0328">Glycosyltransferase</keyword>
<comment type="caution">
    <text evidence="3">The sequence shown here is derived from an EMBL/GenBank/DDBJ whole genome shotgun (WGS) entry which is preliminary data.</text>
</comment>
<dbReference type="GO" id="GO:0008713">
    <property type="term" value="F:ADP-heptose-lipopolysaccharide heptosyltransferase activity"/>
    <property type="evidence" value="ECO:0007669"/>
    <property type="project" value="TreeGrafter"/>
</dbReference>
<evidence type="ECO:0000256" key="1">
    <source>
        <dbReference type="ARBA" id="ARBA00022676"/>
    </source>
</evidence>
<dbReference type="InterPro" id="IPR002201">
    <property type="entry name" value="Glyco_trans_9"/>
</dbReference>
<dbReference type="PANTHER" id="PTHR30160:SF1">
    <property type="entry name" value="LIPOPOLYSACCHARIDE 1,2-N-ACETYLGLUCOSAMINETRANSFERASE-RELATED"/>
    <property type="match status" value="1"/>
</dbReference>
<evidence type="ECO:0000313" key="3">
    <source>
        <dbReference type="EMBL" id="MDC8012951.1"/>
    </source>
</evidence>
<dbReference type="Proteomes" id="UP001139971">
    <property type="component" value="Unassembled WGS sequence"/>
</dbReference>
<sequence>MDNNKHPARTSQYACTEDPECTNLAVTPSLSSMRTVSYRTIWQIRSERSLPRRSGFVHVAAARTFLGIFAFRHPSHRENVLLSNGCKHARRSGRGDAGGVLVHPPSAVAAMMDIHALRSRLAARGMRLLAGPGDTADAGVLLPRGVFRILICRISHSLGNTLLITPLLQEIEAIWPGAEVDIVSRNPIAPEIFRGYACVRDVICLPRRGLRHPLALLRCLRRLQRAEYDLAIDTDPRSQTGRALLLRSRAHYKLGFAGERKSGEISCAVSPDEAPRHNGQYPVYLLRSALRRAAMPYPPLDLRLNPSERESGAQVLARLAAQAAPGCGRRGVIGVFANATGAKLLSPAWWREFMPAIDAHFSEFAIVEIVPMNAVSMLDSRYPAYYSSHVRKLASVLSQLSLLICLDCGVMHLARASGTRTAAIFTQTDIAEWGPYGEGATVVDAAGLSAEQAAQALIATASIDVVGEPADAARVA</sequence>
<accession>A0A9X3YIE3</accession>
<keyword evidence="2" id="KW-0808">Transferase</keyword>
<reference evidence="3" key="1">
    <citation type="submission" date="2023-02" db="EMBL/GenBank/DDBJ databases">
        <title>Tahibacter soli sp. nov. isolated from soil.</title>
        <authorList>
            <person name="Baek J.H."/>
            <person name="Lee J.K."/>
            <person name="Choi D.G."/>
            <person name="Jeon C.O."/>
        </authorList>
    </citation>
    <scope>NUCLEOTIDE SEQUENCE</scope>
    <source>
        <strain evidence="3">BL</strain>
    </source>
</reference>
<dbReference type="AlphaFoldDB" id="A0A9X3YIE3"/>
<dbReference type="GO" id="GO:0005829">
    <property type="term" value="C:cytosol"/>
    <property type="evidence" value="ECO:0007669"/>
    <property type="project" value="TreeGrafter"/>
</dbReference>
<dbReference type="GO" id="GO:0009244">
    <property type="term" value="P:lipopolysaccharide core region biosynthetic process"/>
    <property type="evidence" value="ECO:0007669"/>
    <property type="project" value="TreeGrafter"/>
</dbReference>
<evidence type="ECO:0000313" key="4">
    <source>
        <dbReference type="Proteomes" id="UP001139971"/>
    </source>
</evidence>
<dbReference type="PANTHER" id="PTHR30160">
    <property type="entry name" value="TETRAACYLDISACCHARIDE 4'-KINASE-RELATED"/>
    <property type="match status" value="1"/>
</dbReference>
<dbReference type="Gene3D" id="3.40.50.2000">
    <property type="entry name" value="Glycogen Phosphorylase B"/>
    <property type="match status" value="2"/>
</dbReference>
<gene>
    <name evidence="3" type="ORF">OD750_010385</name>
</gene>
<dbReference type="SUPFAM" id="SSF53756">
    <property type="entry name" value="UDP-Glycosyltransferase/glycogen phosphorylase"/>
    <property type="match status" value="1"/>
</dbReference>
<name>A0A9X3YIE3_9GAMM</name>
<dbReference type="InterPro" id="IPR051199">
    <property type="entry name" value="LPS_LOS_Heptosyltrfase"/>
</dbReference>